<feature type="compositionally biased region" description="Polar residues" evidence="2">
    <location>
        <begin position="150"/>
        <end position="164"/>
    </location>
</feature>
<feature type="region of interest" description="Disordered" evidence="2">
    <location>
        <begin position="270"/>
        <end position="356"/>
    </location>
</feature>
<dbReference type="AlphaFoldDB" id="W2SD56"/>
<feature type="compositionally biased region" description="Polar residues" evidence="2">
    <location>
        <begin position="329"/>
        <end position="343"/>
    </location>
</feature>
<dbReference type="GeneID" id="19967464"/>
<organism evidence="3 4">
    <name type="scientific">Cyphellophora europaea (strain CBS 101466)</name>
    <name type="common">Phialophora europaea</name>
    <dbReference type="NCBI Taxonomy" id="1220924"/>
    <lineage>
        <taxon>Eukaryota</taxon>
        <taxon>Fungi</taxon>
        <taxon>Dikarya</taxon>
        <taxon>Ascomycota</taxon>
        <taxon>Pezizomycotina</taxon>
        <taxon>Eurotiomycetes</taxon>
        <taxon>Chaetothyriomycetidae</taxon>
        <taxon>Chaetothyriales</taxon>
        <taxon>Cyphellophoraceae</taxon>
        <taxon>Cyphellophora</taxon>
    </lineage>
</organism>
<feature type="region of interest" description="Disordered" evidence="2">
    <location>
        <begin position="144"/>
        <end position="197"/>
    </location>
</feature>
<dbReference type="STRING" id="1220924.W2SD56"/>
<dbReference type="GO" id="GO:0070072">
    <property type="term" value="P:vacuolar proton-transporting V-type ATPase complex assembly"/>
    <property type="evidence" value="ECO:0007669"/>
    <property type="project" value="InterPro"/>
</dbReference>
<dbReference type="InParanoid" id="W2SD56"/>
<evidence type="ECO:0000313" key="3">
    <source>
        <dbReference type="EMBL" id="ETN45943.1"/>
    </source>
</evidence>
<dbReference type="EMBL" id="KB822711">
    <property type="protein sequence ID" value="ETN45943.1"/>
    <property type="molecule type" value="Genomic_DNA"/>
</dbReference>
<dbReference type="InterPro" id="IPR040357">
    <property type="entry name" value="Vma22/CCDC115"/>
</dbReference>
<name>W2SD56_CYPE1</name>
<protein>
    <recommendedName>
        <fullName evidence="1">Vacuolar ATPase assembly protein VMA22</fullName>
    </recommendedName>
</protein>
<reference evidence="3 4" key="1">
    <citation type="submission" date="2013-03" db="EMBL/GenBank/DDBJ databases">
        <title>The Genome Sequence of Phialophora europaea CBS 101466.</title>
        <authorList>
            <consortium name="The Broad Institute Genomics Platform"/>
            <person name="Cuomo C."/>
            <person name="de Hoog S."/>
            <person name="Gorbushina A."/>
            <person name="Walker B."/>
            <person name="Young S.K."/>
            <person name="Zeng Q."/>
            <person name="Gargeya S."/>
            <person name="Fitzgerald M."/>
            <person name="Haas B."/>
            <person name="Abouelleil A."/>
            <person name="Allen A.W."/>
            <person name="Alvarado L."/>
            <person name="Arachchi H.M."/>
            <person name="Berlin A.M."/>
            <person name="Chapman S.B."/>
            <person name="Gainer-Dewar J."/>
            <person name="Goldberg J."/>
            <person name="Griggs A."/>
            <person name="Gujja S."/>
            <person name="Hansen M."/>
            <person name="Howarth C."/>
            <person name="Imamovic A."/>
            <person name="Ireland A."/>
            <person name="Larimer J."/>
            <person name="McCowan C."/>
            <person name="Murphy C."/>
            <person name="Pearson M."/>
            <person name="Poon T.W."/>
            <person name="Priest M."/>
            <person name="Roberts A."/>
            <person name="Saif S."/>
            <person name="Shea T."/>
            <person name="Sisk P."/>
            <person name="Sykes S."/>
            <person name="Wortman J."/>
            <person name="Nusbaum C."/>
            <person name="Birren B."/>
        </authorList>
    </citation>
    <scope>NUCLEOTIDE SEQUENCE [LARGE SCALE GENOMIC DNA]</scope>
    <source>
        <strain evidence="3 4">CBS 101466</strain>
    </source>
</reference>
<dbReference type="HOGENOM" id="CLU_778485_0_0_1"/>
<accession>W2SD56</accession>
<dbReference type="OrthoDB" id="4160525at2759"/>
<dbReference type="Pfam" id="PF21730">
    <property type="entry name" value="Vma22_CCDC115"/>
    <property type="match status" value="1"/>
</dbReference>
<feature type="region of interest" description="Disordered" evidence="2">
    <location>
        <begin position="1"/>
        <end position="43"/>
    </location>
</feature>
<proteinExistence type="predicted"/>
<sequence>MSTSKTGTEHSHLPSPPASPGKSFEQRAPAAIDSAPLKSSSHSEEALEALDTLLIEYLNLLDAYTTLRTQLNSQLSQGYLSLATANRNAASVLGPGRRFGEEGFDGRMRAIRKLTIREGSSRLASIATEELDAEADNHIAVDQSAEDGNEQQPATQTQKKSQIDATEADLLDEHDTPSGADADRGPDPGPEAAPFNFSFSSSLTAEVTSKSKPKDPLKWYTALPPPALRQTQNHFTQSLDAVAELLSAQSALQAAEARVWAARQRFAVPAGNEARKEEAEQSSHLGGGGQVGEEKLSTLRLAHDHDHDDEQDEAGALNDDAEHKEPGTGVTSSFKGRQLSSNPRAPEPRSRVLKMQ</sequence>
<dbReference type="PANTHER" id="PTHR31996">
    <property type="entry name" value="COILED-COIL DOMAIN-CONTAINING PROTEIN 115"/>
    <property type="match status" value="1"/>
</dbReference>
<feature type="compositionally biased region" description="Basic and acidic residues" evidence="2">
    <location>
        <begin position="292"/>
        <end position="308"/>
    </location>
</feature>
<gene>
    <name evidence="3" type="ORF">HMPREF1541_00125</name>
</gene>
<dbReference type="eggNOG" id="ENOG502S6WS">
    <property type="taxonomic scope" value="Eukaryota"/>
</dbReference>
<dbReference type="PANTHER" id="PTHR31996:SF2">
    <property type="entry name" value="COILED-COIL DOMAIN-CONTAINING PROTEIN 115"/>
    <property type="match status" value="1"/>
</dbReference>
<dbReference type="VEuPathDB" id="FungiDB:HMPREF1541_00125"/>
<evidence type="ECO:0000256" key="2">
    <source>
        <dbReference type="SAM" id="MobiDB-lite"/>
    </source>
</evidence>
<dbReference type="GO" id="GO:1990871">
    <property type="term" value="C:Vma12-Vma22 assembly complex"/>
    <property type="evidence" value="ECO:0007669"/>
    <property type="project" value="TreeGrafter"/>
</dbReference>
<feature type="compositionally biased region" description="Basic and acidic residues" evidence="2">
    <location>
        <begin position="171"/>
        <end position="186"/>
    </location>
</feature>
<dbReference type="RefSeq" id="XP_008710655.1">
    <property type="nucleotide sequence ID" value="XM_008712433.1"/>
</dbReference>
<dbReference type="Proteomes" id="UP000030752">
    <property type="component" value="Unassembled WGS sequence"/>
</dbReference>
<evidence type="ECO:0000313" key="4">
    <source>
        <dbReference type="Proteomes" id="UP000030752"/>
    </source>
</evidence>
<keyword evidence="4" id="KW-1185">Reference proteome</keyword>
<dbReference type="GO" id="GO:0051082">
    <property type="term" value="F:unfolded protein binding"/>
    <property type="evidence" value="ECO:0007669"/>
    <property type="project" value="TreeGrafter"/>
</dbReference>
<evidence type="ECO:0000256" key="1">
    <source>
        <dbReference type="ARBA" id="ARBA00093634"/>
    </source>
</evidence>